<dbReference type="PANTHER" id="PTHR46796:SF12">
    <property type="entry name" value="HTH-TYPE DNA-BINDING TRANSCRIPTIONAL ACTIVATOR EUTR"/>
    <property type="match status" value="1"/>
</dbReference>
<evidence type="ECO:0000313" key="6">
    <source>
        <dbReference type="Proteomes" id="UP001576774"/>
    </source>
</evidence>
<comment type="caution">
    <text evidence="5">The sequence shown here is derived from an EMBL/GenBank/DDBJ whole genome shotgun (WGS) entry which is preliminary data.</text>
</comment>
<sequence>MSISRICKSQPDSAPVVVTGQFDDIDVWAEAIKHLNVTGNQLTSGQFVGRVNLADLESVKFTDVTYNQAMRIKGLKNPHLLAFTIALQGNQTQVLSHGCPIKKHDLFGFEPTREIDMTAGKDAHIVVANVNLTVFQSLAEQMGYHDLGQKFLQQNSLHFHPASFRHLRAYYQQVSQMFIHQPSLLMESLAQSHIVENFLPLLMDTIGAGIRQKKPIIKTLRRYPLVKKAEEIAQSYIDKPLTLKQLCDALETSSSALCYGFQDIFGMSPMAYIKIQRLNGVRRALKNADPERIMVMQVAHEWGFWSSGHFARDYQQMFGELPSETLGQQSQIRTN</sequence>
<name>A0ABV4X2Y3_9CYAN</name>
<keyword evidence="6" id="KW-1185">Reference proteome</keyword>
<keyword evidence="1" id="KW-0805">Transcription regulation</keyword>
<dbReference type="InterPro" id="IPR018062">
    <property type="entry name" value="HTH_AraC-typ_CS"/>
</dbReference>
<evidence type="ECO:0000256" key="1">
    <source>
        <dbReference type="ARBA" id="ARBA00023015"/>
    </source>
</evidence>
<organism evidence="5 6">
    <name type="scientific">Floridaenema aerugineum BLCC-F46</name>
    <dbReference type="NCBI Taxonomy" id="3153654"/>
    <lineage>
        <taxon>Bacteria</taxon>
        <taxon>Bacillati</taxon>
        <taxon>Cyanobacteriota</taxon>
        <taxon>Cyanophyceae</taxon>
        <taxon>Oscillatoriophycideae</taxon>
        <taxon>Aerosakkonematales</taxon>
        <taxon>Aerosakkonemataceae</taxon>
        <taxon>Floridanema</taxon>
        <taxon>Floridanema aerugineum</taxon>
    </lineage>
</organism>
<protein>
    <submittedName>
        <fullName evidence="5">Helix-turn-helix domain-containing protein</fullName>
    </submittedName>
</protein>
<dbReference type="PROSITE" id="PS00041">
    <property type="entry name" value="HTH_ARAC_FAMILY_1"/>
    <property type="match status" value="1"/>
</dbReference>
<accession>A0ABV4X2Y3</accession>
<dbReference type="Gene3D" id="1.10.10.60">
    <property type="entry name" value="Homeodomain-like"/>
    <property type="match status" value="1"/>
</dbReference>
<dbReference type="SMART" id="SM00342">
    <property type="entry name" value="HTH_ARAC"/>
    <property type="match status" value="1"/>
</dbReference>
<feature type="domain" description="HTH araC/xylS-type" evidence="4">
    <location>
        <begin position="227"/>
        <end position="328"/>
    </location>
</feature>
<gene>
    <name evidence="5" type="ORF">ACE1CC_09655</name>
</gene>
<dbReference type="PROSITE" id="PS01124">
    <property type="entry name" value="HTH_ARAC_FAMILY_2"/>
    <property type="match status" value="1"/>
</dbReference>
<evidence type="ECO:0000259" key="4">
    <source>
        <dbReference type="PROSITE" id="PS01124"/>
    </source>
</evidence>
<reference evidence="5 6" key="1">
    <citation type="submission" date="2024-09" db="EMBL/GenBank/DDBJ databases">
        <title>Floridaenema gen nov. (Aerosakkonemataceae, Aerosakkonematales ord. nov., Cyanobacteria) from benthic tropical and subtropical fresh waters, with the description of four new species.</title>
        <authorList>
            <person name="Moretto J.A."/>
            <person name="Berthold D.E."/>
            <person name="Lefler F.W."/>
            <person name="Huang I.-S."/>
            <person name="Laughinghouse H. IV."/>
        </authorList>
    </citation>
    <scope>NUCLEOTIDE SEQUENCE [LARGE SCALE GENOMIC DNA]</scope>
    <source>
        <strain evidence="5 6">BLCC-F46</strain>
    </source>
</reference>
<dbReference type="InterPro" id="IPR009057">
    <property type="entry name" value="Homeodomain-like_sf"/>
</dbReference>
<dbReference type="PANTHER" id="PTHR46796">
    <property type="entry name" value="HTH-TYPE TRANSCRIPTIONAL ACTIVATOR RHAS-RELATED"/>
    <property type="match status" value="1"/>
</dbReference>
<proteinExistence type="predicted"/>
<dbReference type="SUPFAM" id="SSF46689">
    <property type="entry name" value="Homeodomain-like"/>
    <property type="match status" value="1"/>
</dbReference>
<dbReference type="InterPro" id="IPR050204">
    <property type="entry name" value="AraC_XylS_family_regulators"/>
</dbReference>
<keyword evidence="2" id="KW-0238">DNA-binding</keyword>
<dbReference type="EMBL" id="JBHFNQ010000073">
    <property type="protein sequence ID" value="MFB2877141.1"/>
    <property type="molecule type" value="Genomic_DNA"/>
</dbReference>
<evidence type="ECO:0000256" key="2">
    <source>
        <dbReference type="ARBA" id="ARBA00023125"/>
    </source>
</evidence>
<dbReference type="Proteomes" id="UP001576774">
    <property type="component" value="Unassembled WGS sequence"/>
</dbReference>
<evidence type="ECO:0000256" key="3">
    <source>
        <dbReference type="ARBA" id="ARBA00023163"/>
    </source>
</evidence>
<dbReference type="InterPro" id="IPR018060">
    <property type="entry name" value="HTH_AraC"/>
</dbReference>
<evidence type="ECO:0000313" key="5">
    <source>
        <dbReference type="EMBL" id="MFB2877141.1"/>
    </source>
</evidence>
<dbReference type="Pfam" id="PF12833">
    <property type="entry name" value="HTH_18"/>
    <property type="match status" value="1"/>
</dbReference>
<keyword evidence="3" id="KW-0804">Transcription</keyword>